<sequence>MQEQINLTIPKGWNQCTPSQLEQIALIMLEQIEKAKADRYHPFDMQKVKIAVFFLFAGISINAYPDPRLPINEQHYLVSIEPQKKSLLKKLFSLCAPVPSDSIAGPQSASHFPLYLWQLNYWLSPKAKTDDKTSPEYIAQGAGLLDWLDADSGNFLTRFPYPSIRQKSKWYRRAKAFRGPNPDLDGFSWQQYRFASDMMQTYTRLDNNLIKMKKMDKFSEEQLQTQAQSVASARNMFLATIFNTTTQYVDPTTGITKYDFHYESKQFTENAGYFVKYPEANWQVILFWWSGIMHTLAHRYPHVFKVQKVNNSKPQTPMEIYTATTATMQKYAGLTEDQVNTQSYSLVLEHLERLSKENEEMEKMRRGK</sequence>
<name>A0A8S5QF01_9CAUD</name>
<evidence type="ECO:0000313" key="1">
    <source>
        <dbReference type="EMBL" id="DAE17108.1"/>
    </source>
</evidence>
<reference evidence="1" key="1">
    <citation type="journal article" date="2021" name="Proc. Natl. Acad. Sci. U.S.A.">
        <title>A Catalog of Tens of Thousands of Viruses from Human Metagenomes Reveals Hidden Associations with Chronic Diseases.</title>
        <authorList>
            <person name="Tisza M.J."/>
            <person name="Buck C.B."/>
        </authorList>
    </citation>
    <scope>NUCLEOTIDE SEQUENCE</scope>
    <source>
        <strain evidence="1">Ctbvd11</strain>
    </source>
</reference>
<organism evidence="1">
    <name type="scientific">Siphoviridae sp. ctbvd11</name>
    <dbReference type="NCBI Taxonomy" id="2825567"/>
    <lineage>
        <taxon>Viruses</taxon>
        <taxon>Duplodnaviria</taxon>
        <taxon>Heunggongvirae</taxon>
        <taxon>Uroviricota</taxon>
        <taxon>Caudoviricetes</taxon>
    </lineage>
</organism>
<proteinExistence type="predicted"/>
<accession>A0A8S5QF01</accession>
<dbReference type="EMBL" id="BK015636">
    <property type="protein sequence ID" value="DAE17108.1"/>
    <property type="molecule type" value="Genomic_DNA"/>
</dbReference>
<protein>
    <submittedName>
        <fullName evidence="1">Uncharacterized protein</fullName>
    </submittedName>
</protein>